<feature type="transmembrane region" description="Helical" evidence="2">
    <location>
        <begin position="46"/>
        <end position="69"/>
    </location>
</feature>
<dbReference type="EMBL" id="JAIQCJ010001602">
    <property type="protein sequence ID" value="KAJ8788567.1"/>
    <property type="molecule type" value="Genomic_DNA"/>
</dbReference>
<organism evidence="3 4">
    <name type="scientific">Eschrichtius robustus</name>
    <name type="common">California gray whale</name>
    <name type="synonym">Eschrichtius gibbosus</name>
    <dbReference type="NCBI Taxonomy" id="9764"/>
    <lineage>
        <taxon>Eukaryota</taxon>
        <taxon>Metazoa</taxon>
        <taxon>Chordata</taxon>
        <taxon>Craniata</taxon>
        <taxon>Vertebrata</taxon>
        <taxon>Euteleostomi</taxon>
        <taxon>Mammalia</taxon>
        <taxon>Eutheria</taxon>
        <taxon>Laurasiatheria</taxon>
        <taxon>Artiodactyla</taxon>
        <taxon>Whippomorpha</taxon>
        <taxon>Cetacea</taxon>
        <taxon>Mysticeti</taxon>
        <taxon>Eschrichtiidae</taxon>
        <taxon>Eschrichtius</taxon>
    </lineage>
</organism>
<protein>
    <submittedName>
        <fullName evidence="3">Uncharacterized protein</fullName>
    </submittedName>
</protein>
<dbReference type="InterPro" id="IPR051832">
    <property type="entry name" value="mTOR-Rac_regulators"/>
</dbReference>
<feature type="region of interest" description="Disordered" evidence="1">
    <location>
        <begin position="172"/>
        <end position="201"/>
    </location>
</feature>
<dbReference type="AlphaFoldDB" id="A0AB34H771"/>
<keyword evidence="2" id="KW-1133">Transmembrane helix</keyword>
<evidence type="ECO:0000256" key="2">
    <source>
        <dbReference type="SAM" id="Phobius"/>
    </source>
</evidence>
<keyword evidence="4" id="KW-1185">Reference proteome</keyword>
<evidence type="ECO:0000313" key="3">
    <source>
        <dbReference type="EMBL" id="KAJ8788567.1"/>
    </source>
</evidence>
<evidence type="ECO:0000256" key="1">
    <source>
        <dbReference type="SAM" id="MobiDB-lite"/>
    </source>
</evidence>
<dbReference type="PANTHER" id="PTHR22829">
    <property type="entry name" value="DEP DOMAIN PROTEIN"/>
    <property type="match status" value="1"/>
</dbReference>
<keyword evidence="2" id="KW-0812">Transmembrane</keyword>
<feature type="transmembrane region" description="Helical" evidence="2">
    <location>
        <begin position="21"/>
        <end position="40"/>
    </location>
</feature>
<reference evidence="3 4" key="1">
    <citation type="submission" date="2022-11" db="EMBL/GenBank/DDBJ databases">
        <title>Whole genome sequence of Eschrichtius robustus ER-17-0199.</title>
        <authorList>
            <person name="Bruniche-Olsen A."/>
            <person name="Black A.N."/>
            <person name="Fields C.J."/>
            <person name="Walden K."/>
            <person name="Dewoody J.A."/>
        </authorList>
    </citation>
    <scope>NUCLEOTIDE SEQUENCE [LARGE SCALE GENOMIC DNA]</scope>
    <source>
        <strain evidence="3">ER-17-0199</strain>
        <tissue evidence="3">Blubber</tissue>
    </source>
</reference>
<gene>
    <name evidence="3" type="ORF">J1605_005298</name>
</gene>
<name>A0AB34H771_ESCRO</name>
<evidence type="ECO:0000313" key="4">
    <source>
        <dbReference type="Proteomes" id="UP001159641"/>
    </source>
</evidence>
<proteinExistence type="predicted"/>
<comment type="caution">
    <text evidence="3">The sequence shown here is derived from an EMBL/GenBank/DDBJ whole genome shotgun (WGS) entry which is preliminary data.</text>
</comment>
<dbReference type="Proteomes" id="UP001159641">
    <property type="component" value="Unassembled WGS sequence"/>
</dbReference>
<keyword evidence="2" id="KW-0472">Membrane</keyword>
<dbReference type="GO" id="GO:0030514">
    <property type="term" value="P:negative regulation of BMP signaling pathway"/>
    <property type="evidence" value="ECO:0007669"/>
    <property type="project" value="TreeGrafter"/>
</dbReference>
<dbReference type="PANTHER" id="PTHR22829:SF5">
    <property type="entry name" value="INTEGRAL MEMBRANE PROTEIN GPR155"/>
    <property type="match status" value="1"/>
</dbReference>
<sequence>MVELLDKGNSVVNHTSVSNYAFLYGVFPVAPGVAIFATQFNMEVEIITSGMVISTFVSAPIMYVSAWLLTFPTMDPKPLAYAIQNVSFDISIISLVSLLPLQHLPVDRIPALLVGVLLITGKHNGESIDSAFFYGKEQMIITAVTLFCSIVIASVSLMCMYRTSQAGRYEGFDQSQDHKAAEPGSTAFEDSPVPINEPEPFTSSIPETIIEIASNREGNSAIEYAFWIH</sequence>
<accession>A0AB34H771</accession>
<feature type="transmembrane region" description="Helical" evidence="2">
    <location>
        <begin position="139"/>
        <end position="161"/>
    </location>
</feature>